<dbReference type="InterPro" id="IPR000306">
    <property type="entry name" value="Znf_FYVE"/>
</dbReference>
<dbReference type="Ensembl" id="ENSOANT00000071790.1">
    <property type="protein sequence ID" value="ENSOANP00000050851.1"/>
    <property type="gene ID" value="ENSOANG00000041121.1"/>
</dbReference>
<feature type="domain" description="FYVE-type" evidence="11">
    <location>
        <begin position="63"/>
        <end position="123"/>
    </location>
</feature>
<dbReference type="SMART" id="SM00064">
    <property type="entry name" value="FYVE"/>
    <property type="match status" value="1"/>
</dbReference>
<keyword evidence="2" id="KW-0963">Cytoplasm</keyword>
<reference evidence="12" key="3">
    <citation type="submission" date="2025-09" db="UniProtKB">
        <authorList>
            <consortium name="Ensembl"/>
        </authorList>
    </citation>
    <scope>IDENTIFICATION</scope>
    <source>
        <strain evidence="12">Glennie</strain>
    </source>
</reference>
<organism evidence="12 13">
    <name type="scientific">Ornithorhynchus anatinus</name>
    <name type="common">Duckbill platypus</name>
    <dbReference type="NCBI Taxonomy" id="9258"/>
    <lineage>
        <taxon>Eukaryota</taxon>
        <taxon>Metazoa</taxon>
        <taxon>Chordata</taxon>
        <taxon>Craniata</taxon>
        <taxon>Vertebrata</taxon>
        <taxon>Euteleostomi</taxon>
        <taxon>Mammalia</taxon>
        <taxon>Monotremata</taxon>
        <taxon>Ornithorhynchidae</taxon>
        <taxon>Ornithorhynchus</taxon>
    </lineage>
</organism>
<accession>A0A6I8PDM3</accession>
<evidence type="ECO:0000256" key="2">
    <source>
        <dbReference type="ARBA" id="ARBA00022490"/>
    </source>
</evidence>
<evidence type="ECO:0000256" key="7">
    <source>
        <dbReference type="ARBA" id="ARBA00022771"/>
    </source>
</evidence>
<comment type="subcellular location">
    <subcellularLocation>
        <location evidence="1">Cytoplasm</location>
        <location evidence="1">Cytoskeleton</location>
    </subcellularLocation>
</comment>
<name>A0A6I8PDM3_ORNAN</name>
<evidence type="ECO:0000313" key="13">
    <source>
        <dbReference type="Proteomes" id="UP000002279"/>
    </source>
</evidence>
<dbReference type="Pfam" id="PF01363">
    <property type="entry name" value="FYVE"/>
    <property type="match status" value="1"/>
</dbReference>
<dbReference type="GO" id="GO:0005856">
    <property type="term" value="C:cytoskeleton"/>
    <property type="evidence" value="ECO:0007669"/>
    <property type="project" value="UniProtKB-SubCell"/>
</dbReference>
<dbReference type="GeneTree" id="ENSGT00940000161251"/>
<evidence type="ECO:0000259" key="11">
    <source>
        <dbReference type="PROSITE" id="PS50178"/>
    </source>
</evidence>
<dbReference type="GO" id="GO:0008270">
    <property type="term" value="F:zinc ion binding"/>
    <property type="evidence" value="ECO:0007669"/>
    <property type="project" value="UniProtKB-KW"/>
</dbReference>
<keyword evidence="5" id="KW-0479">Metal-binding</keyword>
<evidence type="ECO:0000256" key="3">
    <source>
        <dbReference type="ARBA" id="ARBA00022553"/>
    </source>
</evidence>
<dbReference type="CDD" id="cd15741">
    <property type="entry name" value="FYVE_FGD1_2_4"/>
    <property type="match status" value="1"/>
</dbReference>
<dbReference type="PANTHER" id="PTHR12673:SF82">
    <property type="entry name" value="FYVE, RHOGEF AND PH DOMAIN-CONTAINING PROTEIN 2"/>
    <property type="match status" value="1"/>
</dbReference>
<keyword evidence="7 10" id="KW-0863">Zinc-finger</keyword>
<evidence type="ECO:0000256" key="5">
    <source>
        <dbReference type="ARBA" id="ARBA00022723"/>
    </source>
</evidence>
<protein>
    <recommendedName>
        <fullName evidence="11">FYVE-type domain-containing protein</fullName>
    </recommendedName>
</protein>
<dbReference type="InterPro" id="IPR013083">
    <property type="entry name" value="Znf_RING/FYVE/PHD"/>
</dbReference>
<dbReference type="GO" id="GO:0005085">
    <property type="term" value="F:guanyl-nucleotide exchange factor activity"/>
    <property type="evidence" value="ECO:0007669"/>
    <property type="project" value="UniProtKB-KW"/>
</dbReference>
<evidence type="ECO:0000256" key="9">
    <source>
        <dbReference type="ARBA" id="ARBA00023212"/>
    </source>
</evidence>
<evidence type="ECO:0000256" key="10">
    <source>
        <dbReference type="PROSITE-ProRule" id="PRU00091"/>
    </source>
</evidence>
<dbReference type="SUPFAM" id="SSF57903">
    <property type="entry name" value="FYVE/PHD zinc finger"/>
    <property type="match status" value="1"/>
</dbReference>
<keyword evidence="8" id="KW-0862">Zinc</keyword>
<evidence type="ECO:0000256" key="1">
    <source>
        <dbReference type="ARBA" id="ARBA00004245"/>
    </source>
</evidence>
<dbReference type="Gene3D" id="3.30.40.10">
    <property type="entry name" value="Zinc/RING finger domain, C3HC4 (zinc finger)"/>
    <property type="match status" value="1"/>
</dbReference>
<keyword evidence="9" id="KW-0206">Cytoskeleton</keyword>
<dbReference type="InterPro" id="IPR051092">
    <property type="entry name" value="FYVE_RhoGEF_PH"/>
</dbReference>
<sequence>MGEEESTPFLSVFQTCLIAISQCEKRNETFKAAVQGPEGEPQAPQVQLKCEELGLRAPQWVRDKMVTMCMRCREPFNALTRRRHHCRACGYVVCARCSDFRAELKYDENRSNRVCLECYVFLTGNLLPEEKEERRKGILEKESAKVSGQSLICSFLQLLGDKGGKGGLRGWFVIPRDDPLVLYIYAAPQVGTGPGAGGRQGAGKAASQAGLGFPTGHQWTFRHWPKEDTSLSVPFQMVRGWGKKAAAGPSYCPCPRDNSNENNNDCNNDTC</sequence>
<dbReference type="FunFam" id="3.30.40.10:FF:000061">
    <property type="entry name" value="FYVE, RhoGEF and PH domain containing 1"/>
    <property type="match status" value="1"/>
</dbReference>
<reference evidence="12" key="2">
    <citation type="submission" date="2025-08" db="UniProtKB">
        <authorList>
            <consortium name="Ensembl"/>
        </authorList>
    </citation>
    <scope>IDENTIFICATION</scope>
    <source>
        <strain evidence="12">Glennie</strain>
    </source>
</reference>
<keyword evidence="13" id="KW-1185">Reference proteome</keyword>
<dbReference type="PROSITE" id="PS50178">
    <property type="entry name" value="ZF_FYVE"/>
    <property type="match status" value="1"/>
</dbReference>
<evidence type="ECO:0000256" key="4">
    <source>
        <dbReference type="ARBA" id="ARBA00022658"/>
    </source>
</evidence>
<dbReference type="Bgee" id="ENSOANG00000041121">
    <property type="expression patterns" value="Expressed in cerebellum and 6 other cell types or tissues"/>
</dbReference>
<dbReference type="InterPro" id="IPR011011">
    <property type="entry name" value="Znf_FYVE_PHD"/>
</dbReference>
<dbReference type="InParanoid" id="A0A6I8PDM3"/>
<dbReference type="PANTHER" id="PTHR12673">
    <property type="entry name" value="FACIOGENITAL DYSPLASIA PROTEIN"/>
    <property type="match status" value="1"/>
</dbReference>
<keyword evidence="4" id="KW-0344">Guanine-nucleotide releasing factor</keyword>
<keyword evidence="3" id="KW-0597">Phosphoprotein</keyword>
<evidence type="ECO:0000256" key="6">
    <source>
        <dbReference type="ARBA" id="ARBA00022737"/>
    </source>
</evidence>
<reference evidence="12 13" key="1">
    <citation type="journal article" date="2008" name="Nature">
        <title>Genome analysis of the platypus reveals unique signatures of evolution.</title>
        <authorList>
            <person name="Warren W.C."/>
            <person name="Hillier L.W."/>
            <person name="Marshall Graves J.A."/>
            <person name="Birney E."/>
            <person name="Ponting C.P."/>
            <person name="Grutzner F."/>
            <person name="Belov K."/>
            <person name="Miller W."/>
            <person name="Clarke L."/>
            <person name="Chinwalla A.T."/>
            <person name="Yang S.P."/>
            <person name="Heger A."/>
            <person name="Locke D.P."/>
            <person name="Miethke P."/>
            <person name="Waters P.D."/>
            <person name="Veyrunes F."/>
            <person name="Fulton L."/>
            <person name="Fulton B."/>
            <person name="Graves T."/>
            <person name="Wallis J."/>
            <person name="Puente X.S."/>
            <person name="Lopez-Otin C."/>
            <person name="Ordonez G.R."/>
            <person name="Eichler E.E."/>
            <person name="Chen L."/>
            <person name="Cheng Z."/>
            <person name="Deakin J.E."/>
            <person name="Alsop A."/>
            <person name="Thompson K."/>
            <person name="Kirby P."/>
            <person name="Papenfuss A.T."/>
            <person name="Wakefield M.J."/>
            <person name="Olender T."/>
            <person name="Lancet D."/>
            <person name="Huttley G.A."/>
            <person name="Smit A.F."/>
            <person name="Pask A."/>
            <person name="Temple-Smith P."/>
            <person name="Batzer M.A."/>
            <person name="Walker J.A."/>
            <person name="Konkel M.K."/>
            <person name="Harris R.S."/>
            <person name="Whittington C.M."/>
            <person name="Wong E.S."/>
            <person name="Gemmell N.J."/>
            <person name="Buschiazzo E."/>
            <person name="Vargas Jentzsch I.M."/>
            <person name="Merkel A."/>
            <person name="Schmitz J."/>
            <person name="Zemann A."/>
            <person name="Churakov G."/>
            <person name="Kriegs J.O."/>
            <person name="Brosius J."/>
            <person name="Murchison E.P."/>
            <person name="Sachidanandam R."/>
            <person name="Smith C."/>
            <person name="Hannon G.J."/>
            <person name="Tsend-Ayush E."/>
            <person name="McMillan D."/>
            <person name="Attenborough R."/>
            <person name="Rens W."/>
            <person name="Ferguson-Smith M."/>
            <person name="Lefevre C.M."/>
            <person name="Sharp J.A."/>
            <person name="Nicholas K.R."/>
            <person name="Ray D.A."/>
            <person name="Kube M."/>
            <person name="Reinhardt R."/>
            <person name="Pringle T.H."/>
            <person name="Taylor J."/>
            <person name="Jones R.C."/>
            <person name="Nixon B."/>
            <person name="Dacheux J.L."/>
            <person name="Niwa H."/>
            <person name="Sekita Y."/>
            <person name="Huang X."/>
            <person name="Stark A."/>
            <person name="Kheradpour P."/>
            <person name="Kellis M."/>
            <person name="Flicek P."/>
            <person name="Chen Y."/>
            <person name="Webber C."/>
            <person name="Hardison R."/>
            <person name="Nelson J."/>
            <person name="Hallsworth-Pepin K."/>
            <person name="Delehaunty K."/>
            <person name="Markovic C."/>
            <person name="Minx P."/>
            <person name="Feng Y."/>
            <person name="Kremitzki C."/>
            <person name="Mitreva M."/>
            <person name="Glasscock J."/>
            <person name="Wylie T."/>
            <person name="Wohldmann P."/>
            <person name="Thiru P."/>
            <person name="Nhan M.N."/>
            <person name="Pohl C.S."/>
            <person name="Smith S.M."/>
            <person name="Hou S."/>
            <person name="Nefedov M."/>
            <person name="de Jong P.J."/>
            <person name="Renfree M.B."/>
            <person name="Mardis E.R."/>
            <person name="Wilson R.K."/>
        </authorList>
    </citation>
    <scope>NUCLEOTIDE SEQUENCE [LARGE SCALE GENOMIC DNA]</scope>
    <source>
        <strain evidence="12 13">Glennie</strain>
    </source>
</reference>
<proteinExistence type="predicted"/>
<dbReference type="InterPro" id="IPR017455">
    <property type="entry name" value="Znf_FYVE-rel"/>
</dbReference>
<dbReference type="AlphaFoldDB" id="A0A6I8PDM3"/>
<dbReference type="Proteomes" id="UP000002279">
    <property type="component" value="Chromosome 7"/>
</dbReference>
<evidence type="ECO:0000313" key="12">
    <source>
        <dbReference type="Ensembl" id="ENSOANP00000050851.1"/>
    </source>
</evidence>
<evidence type="ECO:0000256" key="8">
    <source>
        <dbReference type="ARBA" id="ARBA00022833"/>
    </source>
</evidence>
<keyword evidence="6" id="KW-0677">Repeat</keyword>